<proteinExistence type="predicted"/>
<keyword evidence="2" id="KW-1185">Reference proteome</keyword>
<accession>A0A7W8VBY0</accession>
<evidence type="ECO:0000313" key="2">
    <source>
        <dbReference type="Proteomes" id="UP000572635"/>
    </source>
</evidence>
<evidence type="ECO:0000313" key="1">
    <source>
        <dbReference type="EMBL" id="MBB5430329.1"/>
    </source>
</evidence>
<dbReference type="RefSeq" id="WP_246528158.1">
    <property type="nucleotide sequence ID" value="NZ_BAAAJD010000056.1"/>
</dbReference>
<reference evidence="1 2" key="1">
    <citation type="submission" date="2020-08" db="EMBL/GenBank/DDBJ databases">
        <title>Sequencing the genomes of 1000 actinobacteria strains.</title>
        <authorList>
            <person name="Klenk H.-P."/>
        </authorList>
    </citation>
    <scope>NUCLEOTIDE SEQUENCE [LARGE SCALE GENOMIC DNA]</scope>
    <source>
        <strain evidence="1 2">DSM 44551</strain>
    </source>
</reference>
<dbReference type="PANTHER" id="PTHR34613:SF1">
    <property type="entry name" value="SLL6017 PROTEIN"/>
    <property type="match status" value="1"/>
</dbReference>
<dbReference type="Proteomes" id="UP000572635">
    <property type="component" value="Unassembled WGS sequence"/>
</dbReference>
<dbReference type="PANTHER" id="PTHR34613">
    <property type="entry name" value="SLL0800 PROTEIN"/>
    <property type="match status" value="1"/>
</dbReference>
<organism evidence="1 2">
    <name type="scientific">Nocardiopsis composta</name>
    <dbReference type="NCBI Taxonomy" id="157465"/>
    <lineage>
        <taxon>Bacteria</taxon>
        <taxon>Bacillati</taxon>
        <taxon>Actinomycetota</taxon>
        <taxon>Actinomycetes</taxon>
        <taxon>Streptosporangiales</taxon>
        <taxon>Nocardiopsidaceae</taxon>
        <taxon>Nocardiopsis</taxon>
    </lineage>
</organism>
<sequence>MACFADAAGRDVFAAVVEVQRSPDERKRFSWPVYHSTVRARLECDTVLMVLCFDRATAAWARAPILTGHPEYVLSPLVVGPDEFPVITDEERARAQPEISALSALAHGADPACGEAVLLAFAQSLRTLPDDRLAVYHDYVVAGLAPAARAHWEALMSTGTYEFQTEFARRYHGRGKSEGRAEGEAEALLAVLGARGIDLTERHRGLISSCTDPERLREWIVRAATATRAEQVFG</sequence>
<protein>
    <submittedName>
        <fullName evidence="1">Uncharacterized protein</fullName>
    </submittedName>
</protein>
<comment type="caution">
    <text evidence="1">The sequence shown here is derived from an EMBL/GenBank/DDBJ whole genome shotgun (WGS) entry which is preliminary data.</text>
</comment>
<dbReference type="AlphaFoldDB" id="A0A7W8VBY0"/>
<name>A0A7W8VBY0_9ACTN</name>
<dbReference type="EMBL" id="JACHDB010000001">
    <property type="protein sequence ID" value="MBB5430329.1"/>
    <property type="molecule type" value="Genomic_DNA"/>
</dbReference>
<gene>
    <name evidence="1" type="ORF">HDA36_000413</name>
</gene>